<dbReference type="PROSITE" id="PS00463">
    <property type="entry name" value="ZN2_CY6_FUNGAL_1"/>
    <property type="match status" value="1"/>
</dbReference>
<dbReference type="PANTHER" id="PTHR43374:SF1">
    <property type="entry name" value="FLAVIN PRENYLTRANSFERASE PAD1, MITOCHONDRIAL"/>
    <property type="match status" value="1"/>
</dbReference>
<feature type="region of interest" description="Disordered" evidence="6">
    <location>
        <begin position="643"/>
        <end position="676"/>
    </location>
</feature>
<dbReference type="InterPro" id="IPR007219">
    <property type="entry name" value="XnlR_reg_dom"/>
</dbReference>
<keyword evidence="1" id="KW-0479">Metal-binding</keyword>
<dbReference type="RefSeq" id="XP_013316054.1">
    <property type="nucleotide sequence ID" value="XM_013460600.1"/>
</dbReference>
<dbReference type="Pfam" id="PF00172">
    <property type="entry name" value="Zn_clus"/>
    <property type="match status" value="1"/>
</dbReference>
<gene>
    <name evidence="8" type="ORF">PV05_04209</name>
</gene>
<dbReference type="InterPro" id="IPR004507">
    <property type="entry name" value="UbiX-like"/>
</dbReference>
<dbReference type="Pfam" id="PF04082">
    <property type="entry name" value="Fungal_trans"/>
    <property type="match status" value="1"/>
</dbReference>
<reference evidence="8 9" key="1">
    <citation type="submission" date="2015-01" db="EMBL/GenBank/DDBJ databases">
        <title>The Genome Sequence of Exophiala xenobiotica CBS118157.</title>
        <authorList>
            <consortium name="The Broad Institute Genomics Platform"/>
            <person name="Cuomo C."/>
            <person name="de Hoog S."/>
            <person name="Gorbushina A."/>
            <person name="Stielow B."/>
            <person name="Teixiera M."/>
            <person name="Abouelleil A."/>
            <person name="Chapman S.B."/>
            <person name="Priest M."/>
            <person name="Young S.K."/>
            <person name="Wortman J."/>
            <person name="Nusbaum C."/>
            <person name="Birren B."/>
        </authorList>
    </citation>
    <scope>NUCLEOTIDE SEQUENCE [LARGE SCALE GENOMIC DNA]</scope>
    <source>
        <strain evidence="8 9">CBS 118157</strain>
    </source>
</reference>
<protein>
    <recommendedName>
        <fullName evidence="7">Zn(2)-C6 fungal-type domain-containing protein</fullName>
    </recommendedName>
</protein>
<proteinExistence type="predicted"/>
<dbReference type="PROSITE" id="PS50048">
    <property type="entry name" value="ZN2_CY6_FUNGAL_2"/>
    <property type="match status" value="1"/>
</dbReference>
<evidence type="ECO:0000256" key="3">
    <source>
        <dbReference type="ARBA" id="ARBA00023125"/>
    </source>
</evidence>
<dbReference type="GO" id="GO:0006351">
    <property type="term" value="P:DNA-templated transcription"/>
    <property type="evidence" value="ECO:0007669"/>
    <property type="project" value="InterPro"/>
</dbReference>
<dbReference type="STRING" id="348802.A0A0D2ELG0"/>
<dbReference type="Gene3D" id="4.10.240.10">
    <property type="entry name" value="Zn(2)-C6 fungal-type DNA-binding domain"/>
    <property type="match status" value="1"/>
</dbReference>
<dbReference type="PANTHER" id="PTHR43374">
    <property type="entry name" value="FLAVIN PRENYLTRANSFERASE"/>
    <property type="match status" value="1"/>
</dbReference>
<name>A0A0D2ELG0_9EURO</name>
<dbReference type="CDD" id="cd12148">
    <property type="entry name" value="fungal_TF_MHR"/>
    <property type="match status" value="1"/>
</dbReference>
<keyword evidence="4" id="KW-0804">Transcription</keyword>
<dbReference type="SMART" id="SM00906">
    <property type="entry name" value="Fungal_trans"/>
    <property type="match status" value="1"/>
</dbReference>
<dbReference type="GeneID" id="25326117"/>
<dbReference type="HOGENOM" id="CLU_014095_0_1_1"/>
<evidence type="ECO:0000259" key="7">
    <source>
        <dbReference type="PROSITE" id="PS50048"/>
    </source>
</evidence>
<feature type="region of interest" description="Disordered" evidence="6">
    <location>
        <begin position="71"/>
        <end position="99"/>
    </location>
</feature>
<keyword evidence="2" id="KW-0805">Transcription regulation</keyword>
<evidence type="ECO:0000256" key="4">
    <source>
        <dbReference type="ARBA" id="ARBA00023163"/>
    </source>
</evidence>
<organism evidence="8 9">
    <name type="scientific">Exophiala xenobiotica</name>
    <dbReference type="NCBI Taxonomy" id="348802"/>
    <lineage>
        <taxon>Eukaryota</taxon>
        <taxon>Fungi</taxon>
        <taxon>Dikarya</taxon>
        <taxon>Ascomycota</taxon>
        <taxon>Pezizomycotina</taxon>
        <taxon>Eurotiomycetes</taxon>
        <taxon>Chaetothyriomycetidae</taxon>
        <taxon>Chaetothyriales</taxon>
        <taxon>Herpotrichiellaceae</taxon>
        <taxon>Exophiala</taxon>
    </lineage>
</organism>
<keyword evidence="9" id="KW-1185">Reference proteome</keyword>
<dbReference type="Proteomes" id="UP000054342">
    <property type="component" value="Unassembled WGS sequence"/>
</dbReference>
<dbReference type="InterPro" id="IPR001138">
    <property type="entry name" value="Zn2Cys6_DnaBD"/>
</dbReference>
<keyword evidence="5" id="KW-0539">Nucleus</keyword>
<keyword evidence="3" id="KW-0238">DNA-binding</keyword>
<evidence type="ECO:0000256" key="2">
    <source>
        <dbReference type="ARBA" id="ARBA00023015"/>
    </source>
</evidence>
<evidence type="ECO:0000256" key="1">
    <source>
        <dbReference type="ARBA" id="ARBA00022723"/>
    </source>
</evidence>
<dbReference type="GO" id="GO:0000981">
    <property type="term" value="F:DNA-binding transcription factor activity, RNA polymerase II-specific"/>
    <property type="evidence" value="ECO:0007669"/>
    <property type="project" value="InterPro"/>
</dbReference>
<feature type="compositionally biased region" description="Basic and acidic residues" evidence="6">
    <location>
        <begin position="1"/>
        <end position="14"/>
    </location>
</feature>
<feature type="region of interest" description="Disordered" evidence="6">
    <location>
        <begin position="124"/>
        <end position="146"/>
    </location>
</feature>
<dbReference type="GO" id="GO:0016831">
    <property type="term" value="F:carboxy-lyase activity"/>
    <property type="evidence" value="ECO:0007669"/>
    <property type="project" value="TreeGrafter"/>
</dbReference>
<sequence length="706" mass="78096">MDAEHQTDGDEDHVSPAQVNQILRRKRKARERRACYPCRQRKVKCNYETPCQRCIDRDHVDLCSYQQAPKGTTEAEPLPNPPVSSSSHGHGPQRAGPDWNQLWSKLQTVEGFLRDIKNGLASHVTDTSPADSALSVRQGNSPSQGTREANITAVPVFPPKSGLVADGSVYLGYDSVPAMALALGSRNDGEATQNVAGNSVLPLFGLDNESATYPFTDLWGLTDTPSRVKEVCKLIPSDADCFQHLRHYRDNAHALYPAVVNIDQFETEMSRFLITRSSRRSQVDVYVDQSSDIYGQTVHWLSLLFACLASGCQCSSLPRKERQLTAQVYVCCAYECLRISNHLSRPTPVDIQSLLVVGNVIANSMNAGVAWSLLGLTTRLAQTIGLHEPAEFSASPDEGRFREEIWWQIVWQDSLLSILFDRSPATSTIATTRPHHVSMHDSDKLSYINCMKRLCAAILDIVRDRSVSVGASQEVSLILKHRDRLTAILGQAAPHLTDVSASRSMRDQLEHWNLSLHLSYVMFDLHRATLRNQSDTALGHLRDACVDSLASTVHAYLGLQNVSSTTRTSWIATQRALSSALLLGIIKEHEKNQRVHTLLQDLLTVMTNLNSDTVPSEVPAPIARAIAALRRFLHSSDAMEVDNPQWSGHVSMQGSRDGSRSYDASTFNSPTMTPAKSPHGISPFSLLGDILWGTQSMQAQGLYRRS</sequence>
<dbReference type="OrthoDB" id="1747771at2759"/>
<dbReference type="SMART" id="SM00066">
    <property type="entry name" value="GAL4"/>
    <property type="match status" value="1"/>
</dbReference>
<dbReference type="GO" id="GO:0008270">
    <property type="term" value="F:zinc ion binding"/>
    <property type="evidence" value="ECO:0007669"/>
    <property type="project" value="InterPro"/>
</dbReference>
<evidence type="ECO:0000256" key="5">
    <source>
        <dbReference type="ARBA" id="ARBA00023242"/>
    </source>
</evidence>
<evidence type="ECO:0000313" key="8">
    <source>
        <dbReference type="EMBL" id="KIW55470.1"/>
    </source>
</evidence>
<evidence type="ECO:0000313" key="9">
    <source>
        <dbReference type="Proteomes" id="UP000054342"/>
    </source>
</evidence>
<dbReference type="SUPFAM" id="SSF57701">
    <property type="entry name" value="Zn2/Cys6 DNA-binding domain"/>
    <property type="match status" value="1"/>
</dbReference>
<feature type="region of interest" description="Disordered" evidence="6">
    <location>
        <begin position="1"/>
        <end position="27"/>
    </location>
</feature>
<feature type="domain" description="Zn(2)-C6 fungal-type" evidence="7">
    <location>
        <begin position="34"/>
        <end position="65"/>
    </location>
</feature>
<accession>A0A0D2ELG0</accession>
<dbReference type="CDD" id="cd00067">
    <property type="entry name" value="GAL4"/>
    <property type="match status" value="1"/>
</dbReference>
<dbReference type="InterPro" id="IPR036864">
    <property type="entry name" value="Zn2-C6_fun-type_DNA-bd_sf"/>
</dbReference>
<feature type="compositionally biased region" description="Polar residues" evidence="6">
    <location>
        <begin position="644"/>
        <end position="674"/>
    </location>
</feature>
<dbReference type="AlphaFoldDB" id="A0A0D2ELG0"/>
<dbReference type="GO" id="GO:0003677">
    <property type="term" value="F:DNA binding"/>
    <property type="evidence" value="ECO:0007669"/>
    <property type="project" value="UniProtKB-KW"/>
</dbReference>
<dbReference type="EMBL" id="KN847319">
    <property type="protein sequence ID" value="KIW55470.1"/>
    <property type="molecule type" value="Genomic_DNA"/>
</dbReference>
<evidence type="ECO:0000256" key="6">
    <source>
        <dbReference type="SAM" id="MobiDB-lite"/>
    </source>
</evidence>